<dbReference type="InterPro" id="IPR036388">
    <property type="entry name" value="WH-like_DNA-bd_sf"/>
</dbReference>
<dbReference type="InterPro" id="IPR014757">
    <property type="entry name" value="Tscrpt_reg_IclR_C"/>
</dbReference>
<dbReference type="SUPFAM" id="SSF55781">
    <property type="entry name" value="GAF domain-like"/>
    <property type="match status" value="1"/>
</dbReference>
<protein>
    <recommendedName>
        <fullName evidence="8">IclR family transcriptional regulator</fullName>
    </recommendedName>
</protein>
<keyword evidence="7" id="KW-1185">Reference proteome</keyword>
<proteinExistence type="predicted"/>
<sequence length="252" mass="28745">MSQSLLKAIRLLDCFMKKPELSLIELTELSNLPKTTVFRLVSSLEEGGLLVKVRNSSHDVKYRMGLKLLELGNHVSEQLEYKKAAFHHMRKLNEKIDELVHMVVLEGDEAVYVEKMDSTKPVRLVVEVGRRAPLYAGSAPKVLLAGMDETSLELYLSNLEMKKFTENTIDNIDDLKKEIQEIKDKGYAFSKSEHFKDTIGFSYPIYNYNGKTVAALGVSIPITDYTDERKGLILEELKQTVQNIWRDLGYRG</sequence>
<dbReference type="Pfam" id="PF01614">
    <property type="entry name" value="IclR_C"/>
    <property type="match status" value="1"/>
</dbReference>
<dbReference type="InterPro" id="IPR050707">
    <property type="entry name" value="HTH_MetabolicPath_Reg"/>
</dbReference>
<dbReference type="AlphaFoldDB" id="A0A2A2IFU5"/>
<dbReference type="EMBL" id="NPOA01000002">
    <property type="protein sequence ID" value="PAV30871.1"/>
    <property type="molecule type" value="Genomic_DNA"/>
</dbReference>
<gene>
    <name evidence="6" type="ORF">CIL05_03900</name>
</gene>
<dbReference type="InterPro" id="IPR029016">
    <property type="entry name" value="GAF-like_dom_sf"/>
</dbReference>
<dbReference type="PROSITE" id="PS51077">
    <property type="entry name" value="HTH_ICLR"/>
    <property type="match status" value="1"/>
</dbReference>
<feature type="domain" description="HTH iclR-type" evidence="4">
    <location>
        <begin position="2"/>
        <end position="66"/>
    </location>
</feature>
<dbReference type="GO" id="GO:0003677">
    <property type="term" value="F:DNA binding"/>
    <property type="evidence" value="ECO:0007669"/>
    <property type="project" value="UniProtKB-KW"/>
</dbReference>
<dbReference type="PANTHER" id="PTHR30136:SF24">
    <property type="entry name" value="HTH-TYPE TRANSCRIPTIONAL REPRESSOR ALLR"/>
    <property type="match status" value="1"/>
</dbReference>
<comment type="caution">
    <text evidence="6">The sequence shown here is derived from an EMBL/GenBank/DDBJ whole genome shotgun (WGS) entry which is preliminary data.</text>
</comment>
<dbReference type="InterPro" id="IPR005471">
    <property type="entry name" value="Tscrpt_reg_IclR_N"/>
</dbReference>
<dbReference type="OrthoDB" id="9791752at2"/>
<evidence type="ECO:0000313" key="6">
    <source>
        <dbReference type="EMBL" id="PAV30871.1"/>
    </source>
</evidence>
<evidence type="ECO:0000256" key="3">
    <source>
        <dbReference type="ARBA" id="ARBA00023163"/>
    </source>
</evidence>
<evidence type="ECO:0000259" key="4">
    <source>
        <dbReference type="PROSITE" id="PS51077"/>
    </source>
</evidence>
<accession>A0A2A2IFU5</accession>
<evidence type="ECO:0000259" key="5">
    <source>
        <dbReference type="PROSITE" id="PS51078"/>
    </source>
</evidence>
<dbReference type="InterPro" id="IPR036390">
    <property type="entry name" value="WH_DNA-bd_sf"/>
</dbReference>
<keyword evidence="2" id="KW-0238">DNA-binding</keyword>
<keyword evidence="1" id="KW-0805">Transcription regulation</keyword>
<dbReference type="SUPFAM" id="SSF46785">
    <property type="entry name" value="Winged helix' DNA-binding domain"/>
    <property type="match status" value="1"/>
</dbReference>
<evidence type="ECO:0008006" key="8">
    <source>
        <dbReference type="Google" id="ProtNLM"/>
    </source>
</evidence>
<dbReference type="Pfam" id="PF09339">
    <property type="entry name" value="HTH_IclR"/>
    <property type="match status" value="1"/>
</dbReference>
<evidence type="ECO:0000313" key="7">
    <source>
        <dbReference type="Proteomes" id="UP000218887"/>
    </source>
</evidence>
<evidence type="ECO:0000256" key="2">
    <source>
        <dbReference type="ARBA" id="ARBA00023125"/>
    </source>
</evidence>
<dbReference type="SMART" id="SM00346">
    <property type="entry name" value="HTH_ICLR"/>
    <property type="match status" value="1"/>
</dbReference>
<evidence type="ECO:0000256" key="1">
    <source>
        <dbReference type="ARBA" id="ARBA00023015"/>
    </source>
</evidence>
<dbReference type="Proteomes" id="UP000218887">
    <property type="component" value="Unassembled WGS sequence"/>
</dbReference>
<name>A0A2A2IFU5_9BACI</name>
<feature type="domain" description="IclR-ED" evidence="5">
    <location>
        <begin position="67"/>
        <end position="250"/>
    </location>
</feature>
<organism evidence="6 7">
    <name type="scientific">Virgibacillus profundi</name>
    <dbReference type="NCBI Taxonomy" id="2024555"/>
    <lineage>
        <taxon>Bacteria</taxon>
        <taxon>Bacillati</taxon>
        <taxon>Bacillota</taxon>
        <taxon>Bacilli</taxon>
        <taxon>Bacillales</taxon>
        <taxon>Bacillaceae</taxon>
        <taxon>Virgibacillus</taxon>
    </lineage>
</organism>
<dbReference type="GO" id="GO:0045892">
    <property type="term" value="P:negative regulation of DNA-templated transcription"/>
    <property type="evidence" value="ECO:0007669"/>
    <property type="project" value="UniProtKB-ARBA"/>
</dbReference>
<dbReference type="GO" id="GO:0003700">
    <property type="term" value="F:DNA-binding transcription factor activity"/>
    <property type="evidence" value="ECO:0007669"/>
    <property type="project" value="TreeGrafter"/>
</dbReference>
<dbReference type="Gene3D" id="3.30.450.40">
    <property type="match status" value="1"/>
</dbReference>
<dbReference type="PANTHER" id="PTHR30136">
    <property type="entry name" value="HELIX-TURN-HELIX TRANSCRIPTIONAL REGULATOR, ICLR FAMILY"/>
    <property type="match status" value="1"/>
</dbReference>
<dbReference type="RefSeq" id="WP_095654201.1">
    <property type="nucleotide sequence ID" value="NZ_NPOA01000002.1"/>
</dbReference>
<keyword evidence="3" id="KW-0804">Transcription</keyword>
<dbReference type="PROSITE" id="PS51078">
    <property type="entry name" value="ICLR_ED"/>
    <property type="match status" value="1"/>
</dbReference>
<dbReference type="Gene3D" id="1.10.10.10">
    <property type="entry name" value="Winged helix-like DNA-binding domain superfamily/Winged helix DNA-binding domain"/>
    <property type="match status" value="1"/>
</dbReference>
<reference evidence="6 7" key="1">
    <citation type="submission" date="2017-08" db="EMBL/GenBank/DDBJ databases">
        <title>Virgibacillus indicus sp. nov. and Virgibacillus profoundi sp. nov, two moderately halophilic bacteria isolated from marine sediment by using the Microfluidic Streak Plate.</title>
        <authorList>
            <person name="Xu B."/>
            <person name="Hu B."/>
            <person name="Wang J."/>
            <person name="Zhu Y."/>
            <person name="Huang L."/>
            <person name="Du W."/>
            <person name="Huang Y."/>
        </authorList>
    </citation>
    <scope>NUCLEOTIDE SEQUENCE [LARGE SCALE GENOMIC DNA]</scope>
    <source>
        <strain evidence="6 7">IO3-P3-H5</strain>
    </source>
</reference>